<accession>A0ABU3SEW8</accession>
<organism evidence="2 3">
    <name type="scientific">Bosea rubneri</name>
    <dbReference type="NCBI Taxonomy" id="3075434"/>
    <lineage>
        <taxon>Bacteria</taxon>
        <taxon>Pseudomonadati</taxon>
        <taxon>Pseudomonadota</taxon>
        <taxon>Alphaproteobacteria</taxon>
        <taxon>Hyphomicrobiales</taxon>
        <taxon>Boseaceae</taxon>
        <taxon>Bosea</taxon>
    </lineage>
</organism>
<feature type="chain" id="PRO_5047337163" description="Transmembrane protein" evidence="1">
    <location>
        <begin position="30"/>
        <end position="139"/>
    </location>
</feature>
<evidence type="ECO:0000256" key="1">
    <source>
        <dbReference type="SAM" id="SignalP"/>
    </source>
</evidence>
<keyword evidence="1" id="KW-0732">Signal</keyword>
<dbReference type="RefSeq" id="WP_316021066.1">
    <property type="nucleotide sequence ID" value="NZ_JAWDID010000066.1"/>
</dbReference>
<evidence type="ECO:0000313" key="3">
    <source>
        <dbReference type="Proteomes" id="UP001254257"/>
    </source>
</evidence>
<feature type="signal peptide" evidence="1">
    <location>
        <begin position="1"/>
        <end position="29"/>
    </location>
</feature>
<dbReference type="Proteomes" id="UP001254257">
    <property type="component" value="Unassembled WGS sequence"/>
</dbReference>
<dbReference type="EMBL" id="JAWDID010000066">
    <property type="protein sequence ID" value="MDU0343333.1"/>
    <property type="molecule type" value="Genomic_DNA"/>
</dbReference>
<reference evidence="2 3" key="1">
    <citation type="submission" date="2023-09" db="EMBL/GenBank/DDBJ databases">
        <title>Whole genome shotgun sequencing (WGS) of Bosea sp. ZW T0_25, isolated from stored onions (Allium cepa).</title>
        <authorList>
            <person name="Stoll D.A."/>
            <person name="Huch M."/>
        </authorList>
    </citation>
    <scope>NUCLEOTIDE SEQUENCE [LARGE SCALE GENOMIC DNA]</scope>
    <source>
        <strain evidence="2 3">ZW T0_25</strain>
    </source>
</reference>
<proteinExistence type="predicted"/>
<protein>
    <recommendedName>
        <fullName evidence="4">Transmembrane protein</fullName>
    </recommendedName>
</protein>
<gene>
    <name evidence="2" type="ORF">RKE40_25885</name>
</gene>
<sequence length="139" mass="15022">MLEFGKSRLALTAVLAGGLLAATMAPASAEQGRAVSFDKSRLDSAQAEYSQYYYRRGWRANRGAAIAAGVGLGVLGAAAIAASRPAYAEPVYGYGYGYGPRYVYEEPVYVAPRRYYAPRYYGYGYAPDNIRDPAGGSYR</sequence>
<comment type="caution">
    <text evidence="2">The sequence shown here is derived from an EMBL/GenBank/DDBJ whole genome shotgun (WGS) entry which is preliminary data.</text>
</comment>
<keyword evidence="3" id="KW-1185">Reference proteome</keyword>
<evidence type="ECO:0008006" key="4">
    <source>
        <dbReference type="Google" id="ProtNLM"/>
    </source>
</evidence>
<evidence type="ECO:0000313" key="2">
    <source>
        <dbReference type="EMBL" id="MDU0343333.1"/>
    </source>
</evidence>
<name>A0ABU3SEW8_9HYPH</name>